<sequence>MDDSLLRKELTAFGVNVGPINDGTRDTYMRVLAKKKGGSSPSRSTRKSLTTVAKTLPPKRNSSPAARRVSPPPTPPQSRSPRQVPPTRRASPPPPVETPPQQNYRISPRHNPPRVISPPARLPPEFEHSPDYQRVSPRQVPPTRRASPPPPVQTPPQQHYRVSPRPQPQVQPQFPSSNSFRKIDFDDSTQHEDDDDHMEFSKYIPNKRPKQIKSVGFQLNSTLIIGIAFTICVFAYLLYPEKVHSGIGSTFHYFNSAVITGFQIAVLPVLIFGVVVALGCAVYYGFQAHTKSKAIYEEKKKKMIKEILKAVYNAPANGIAVKQLRDRMIPAYDRTKDDLNLWNVCEDFVKTYETRVRAEERTNAKGDEEVEHFVWVASTLNQDLEDE</sequence>
<proteinExistence type="predicted"/>
<organism evidence="1 2">
    <name type="scientific">Panagrolaimus sp. ES5</name>
    <dbReference type="NCBI Taxonomy" id="591445"/>
    <lineage>
        <taxon>Eukaryota</taxon>
        <taxon>Metazoa</taxon>
        <taxon>Ecdysozoa</taxon>
        <taxon>Nematoda</taxon>
        <taxon>Chromadorea</taxon>
        <taxon>Rhabditida</taxon>
        <taxon>Tylenchina</taxon>
        <taxon>Panagrolaimomorpha</taxon>
        <taxon>Panagrolaimoidea</taxon>
        <taxon>Panagrolaimidae</taxon>
        <taxon>Panagrolaimus</taxon>
    </lineage>
</organism>
<reference evidence="2" key="1">
    <citation type="submission" date="2022-11" db="UniProtKB">
        <authorList>
            <consortium name="WormBaseParasite"/>
        </authorList>
    </citation>
    <scope>IDENTIFICATION</scope>
</reference>
<name>A0AC34G868_9BILA</name>
<dbReference type="Proteomes" id="UP000887579">
    <property type="component" value="Unplaced"/>
</dbReference>
<evidence type="ECO:0000313" key="2">
    <source>
        <dbReference type="WBParaSite" id="ES5_v2.g25889.t1"/>
    </source>
</evidence>
<protein>
    <submittedName>
        <fullName evidence="2">LEM domain-containing protein</fullName>
    </submittedName>
</protein>
<dbReference type="WBParaSite" id="ES5_v2.g25889.t1">
    <property type="protein sequence ID" value="ES5_v2.g25889.t1"/>
    <property type="gene ID" value="ES5_v2.g25889"/>
</dbReference>
<evidence type="ECO:0000313" key="1">
    <source>
        <dbReference type="Proteomes" id="UP000887579"/>
    </source>
</evidence>
<accession>A0AC34G868</accession>